<reference evidence="5 7" key="1">
    <citation type="submission" date="2018-05" db="EMBL/GenBank/DDBJ databases">
        <authorList>
            <consortium name="PulseNet: The National Subtyping Network for Foodborne Disease Surveillance"/>
            <person name="Tarr C.L."/>
            <person name="Trees E."/>
            <person name="Katz L.S."/>
            <person name="Carleton-Romer H.A."/>
            <person name="Stroika S."/>
            <person name="Kucerova Z."/>
            <person name="Roache K.F."/>
            <person name="Sabol A.L."/>
            <person name="Besser J."/>
            <person name="Gerner-Smidt P."/>
        </authorList>
    </citation>
    <scope>NUCLEOTIDE SEQUENCE</scope>
    <source>
        <strain evidence="4">2014D-0197</strain>
        <strain evidence="2 7">2016D-0221</strain>
        <strain evidence="5">D4313</strain>
        <strain evidence="3 6">PNUSAC001503</strain>
    </source>
</reference>
<dbReference type="AlphaFoldDB" id="A0A5L8QTI8"/>
<dbReference type="SUPFAM" id="SSF46565">
    <property type="entry name" value="Chaperone J-domain"/>
    <property type="match status" value="1"/>
</dbReference>
<dbReference type="NCBIfam" id="NF006502">
    <property type="entry name" value="PRK08937.3-2"/>
    <property type="match status" value="1"/>
</dbReference>
<evidence type="ECO:0000313" key="6">
    <source>
        <dbReference type="Proteomes" id="UP000535509"/>
    </source>
</evidence>
<dbReference type="Gene3D" id="1.10.287.110">
    <property type="entry name" value="DnaJ domain"/>
    <property type="match status" value="1"/>
</dbReference>
<dbReference type="EC" id="4.3.2.2" evidence="5"/>
<evidence type="ECO:0000313" key="4">
    <source>
        <dbReference type="EMBL" id="EAK0452224.1"/>
    </source>
</evidence>
<dbReference type="InterPro" id="IPR036869">
    <property type="entry name" value="J_dom_sf"/>
</dbReference>
<dbReference type="EMBL" id="AACCXK010000001">
    <property type="protein sequence ID" value="EAK0452224.1"/>
    <property type="molecule type" value="Genomic_DNA"/>
</dbReference>
<dbReference type="Proteomes" id="UP000557842">
    <property type="component" value="Unassembled WGS sequence"/>
</dbReference>
<dbReference type="EMBL" id="AABTCC010000028">
    <property type="protein sequence ID" value="EAI8859776.1"/>
    <property type="molecule type" value="Genomic_DNA"/>
</dbReference>
<keyword evidence="6" id="KW-1185">Reference proteome</keyword>
<sequence length="274" mass="32119">MQITQTLESITITTDDCDLFLNLSNKIRQSFANAIGNRDKVIIFYNENELVQRKYFLKLIGKIYANSVGKGIDFLLTHHKNIKLVYKKPNSLQILINVDVKFENSRVVLDLKNSEELFTKYLIRGLGDTRHEYFESKNILVISPKTTEDVELLDNILNFREHLKYIVNFNYDKKAYDEFKKRAKILTSKAYIRRFSMLANLLEEHFETLGCKATDDFETVRTNYLNLTKVYHPDKHAGKPNEVQKSYIDKFQKIGLAYEALKPYFKEQKSFISA</sequence>
<evidence type="ECO:0000259" key="1">
    <source>
        <dbReference type="PROSITE" id="PS50076"/>
    </source>
</evidence>
<evidence type="ECO:0000313" key="5">
    <source>
        <dbReference type="EMBL" id="EAK0468335.1"/>
    </source>
</evidence>
<name>A0A5L8QTI8_CAMFE</name>
<dbReference type="CDD" id="cd06257">
    <property type="entry name" value="DnaJ"/>
    <property type="match status" value="1"/>
</dbReference>
<dbReference type="PROSITE" id="PS50076">
    <property type="entry name" value="DNAJ_2"/>
    <property type="match status" value="1"/>
</dbReference>
<dbReference type="Pfam" id="PF00226">
    <property type="entry name" value="DnaJ"/>
    <property type="match status" value="1"/>
</dbReference>
<dbReference type="EMBL" id="AABQDW010000008">
    <property type="protein sequence ID" value="EAI5408166.1"/>
    <property type="molecule type" value="Genomic_DNA"/>
</dbReference>
<dbReference type="OMA" id="DMLAITI"/>
<gene>
    <name evidence="4" type="ORF">AAH17_00900</name>
    <name evidence="5" type="ORF">AAH24_02960</name>
    <name evidence="2" type="ORF">BVH53_05560</name>
    <name evidence="3" type="ORF">CX802_08045</name>
</gene>
<organism evidence="5">
    <name type="scientific">Campylobacter fetus</name>
    <dbReference type="NCBI Taxonomy" id="196"/>
    <lineage>
        <taxon>Bacteria</taxon>
        <taxon>Pseudomonadati</taxon>
        <taxon>Campylobacterota</taxon>
        <taxon>Epsilonproteobacteria</taxon>
        <taxon>Campylobacterales</taxon>
        <taxon>Campylobacteraceae</taxon>
        <taxon>Campylobacter</taxon>
    </lineage>
</organism>
<feature type="domain" description="J" evidence="1">
    <location>
        <begin position="204"/>
        <end position="274"/>
    </location>
</feature>
<dbReference type="RefSeq" id="WP_011731910.1">
    <property type="nucleotide sequence ID" value="NZ_AABUZP020000005.1"/>
</dbReference>
<dbReference type="Proteomes" id="UP000535509">
    <property type="component" value="Unassembled WGS sequence"/>
</dbReference>
<proteinExistence type="predicted"/>
<evidence type="ECO:0000313" key="2">
    <source>
        <dbReference type="EMBL" id="EAI5408166.1"/>
    </source>
</evidence>
<evidence type="ECO:0000313" key="7">
    <source>
        <dbReference type="Proteomes" id="UP000557842"/>
    </source>
</evidence>
<dbReference type="EMBL" id="AACCXM010000001">
    <property type="protein sequence ID" value="EAK0468335.1"/>
    <property type="molecule type" value="Genomic_DNA"/>
</dbReference>
<dbReference type="SMART" id="SM00271">
    <property type="entry name" value="DnaJ"/>
    <property type="match status" value="1"/>
</dbReference>
<dbReference type="GO" id="GO:0016829">
    <property type="term" value="F:lyase activity"/>
    <property type="evidence" value="ECO:0007669"/>
    <property type="project" value="UniProtKB-KW"/>
</dbReference>
<protein>
    <submittedName>
        <fullName evidence="5">Adenylosuccinate lyase</fullName>
        <ecNumber evidence="5">4.3.2.2</ecNumber>
    </submittedName>
</protein>
<comment type="caution">
    <text evidence="5">The sequence shown here is derived from an EMBL/GenBank/DDBJ whole genome shotgun (WGS) entry which is preliminary data.</text>
</comment>
<evidence type="ECO:0000313" key="3">
    <source>
        <dbReference type="EMBL" id="EAI8859776.1"/>
    </source>
</evidence>
<accession>A0A5L8QTI8</accession>
<keyword evidence="5" id="KW-0456">Lyase</keyword>
<dbReference type="InterPro" id="IPR001623">
    <property type="entry name" value="DnaJ_domain"/>
</dbReference>
<dbReference type="GeneID" id="61064520"/>